<evidence type="ECO:0000313" key="4">
    <source>
        <dbReference type="EMBL" id="CCQ91333.1"/>
    </source>
</evidence>
<dbReference type="HOGENOM" id="CLU_040681_12_2_0"/>
<evidence type="ECO:0000256" key="1">
    <source>
        <dbReference type="ARBA" id="ARBA00023122"/>
    </source>
</evidence>
<name>M1Z027_NITG3</name>
<dbReference type="InterPro" id="IPR051257">
    <property type="entry name" value="Diverse_CBS-Domain"/>
</dbReference>
<evidence type="ECO:0000259" key="3">
    <source>
        <dbReference type="PROSITE" id="PS51371"/>
    </source>
</evidence>
<feature type="domain" description="CBS" evidence="3">
    <location>
        <begin position="77"/>
        <end position="134"/>
    </location>
</feature>
<dbReference type="InParanoid" id="M1Z027"/>
<evidence type="ECO:0000256" key="2">
    <source>
        <dbReference type="PROSITE-ProRule" id="PRU00703"/>
    </source>
</evidence>
<organism evidence="4 5">
    <name type="scientific">Nitrospina gracilis (strain 3/211)</name>
    <dbReference type="NCBI Taxonomy" id="1266370"/>
    <lineage>
        <taxon>Bacteria</taxon>
        <taxon>Pseudomonadati</taxon>
        <taxon>Nitrospinota/Tectimicrobiota group</taxon>
        <taxon>Nitrospinota</taxon>
        <taxon>Nitrospinia</taxon>
        <taxon>Nitrospinales</taxon>
        <taxon>Nitrospinaceae</taxon>
        <taxon>Nitrospina</taxon>
    </lineage>
</organism>
<keyword evidence="5" id="KW-1185">Reference proteome</keyword>
<sequence length="136" mass="15593">MTDILEEVGNFMSSPVLRIDSEASVQDAAILMEQNHVGSLIVEQYGEDIGILTERDFTQKVLSKGKNPEEIKATEIMSFPVKSMDRYMPIEEANRYMQKNKIRHLGITDDDKIVGILSIKDLVAYYSKDFRVREDF</sequence>
<dbReference type="RefSeq" id="WP_005009886.1">
    <property type="nucleotide sequence ID" value="NZ_HG422173.1"/>
</dbReference>
<dbReference type="InterPro" id="IPR046342">
    <property type="entry name" value="CBS_dom_sf"/>
</dbReference>
<dbReference type="PANTHER" id="PTHR43080">
    <property type="entry name" value="CBS DOMAIN-CONTAINING PROTEIN CBSX3, MITOCHONDRIAL"/>
    <property type="match status" value="1"/>
</dbReference>
<dbReference type="EMBL" id="CAQJ01000069">
    <property type="protein sequence ID" value="CCQ91333.1"/>
    <property type="molecule type" value="Genomic_DNA"/>
</dbReference>
<dbReference type="SMART" id="SM00116">
    <property type="entry name" value="CBS"/>
    <property type="match status" value="2"/>
</dbReference>
<proteinExistence type="predicted"/>
<dbReference type="PANTHER" id="PTHR43080:SF2">
    <property type="entry name" value="CBS DOMAIN-CONTAINING PROTEIN"/>
    <property type="match status" value="1"/>
</dbReference>
<dbReference type="Gene3D" id="3.10.580.10">
    <property type="entry name" value="CBS-domain"/>
    <property type="match status" value="1"/>
</dbReference>
<dbReference type="PROSITE" id="PS51371">
    <property type="entry name" value="CBS"/>
    <property type="match status" value="2"/>
</dbReference>
<keyword evidence="1 2" id="KW-0129">CBS domain</keyword>
<protein>
    <recommendedName>
        <fullName evidence="3">CBS domain-containing protein</fullName>
    </recommendedName>
</protein>
<dbReference type="STRING" id="1266370.NITGR_620030"/>
<dbReference type="Proteomes" id="UP000011704">
    <property type="component" value="Unassembled WGS sequence"/>
</dbReference>
<feature type="domain" description="CBS" evidence="3">
    <location>
        <begin position="12"/>
        <end position="69"/>
    </location>
</feature>
<reference evidence="4 5" key="1">
    <citation type="journal article" date="2013" name="Front. Microbiol.">
        <title>The genome of Nitrospina gracilis illuminates the metabolism and evolution of the major marine nitrite oxidizer.</title>
        <authorList>
            <person name="Luecker S."/>
            <person name="Nowka B."/>
            <person name="Rattei T."/>
            <person name="Spieck E."/>
            <person name="and Daims H."/>
        </authorList>
    </citation>
    <scope>NUCLEOTIDE SEQUENCE [LARGE SCALE GENOMIC DNA]</scope>
    <source>
        <strain evidence="4 5">3/211</strain>
    </source>
</reference>
<dbReference type="InterPro" id="IPR000644">
    <property type="entry name" value="CBS_dom"/>
</dbReference>
<evidence type="ECO:0000313" key="5">
    <source>
        <dbReference type="Proteomes" id="UP000011704"/>
    </source>
</evidence>
<comment type="caution">
    <text evidence="4">The sequence shown here is derived from an EMBL/GenBank/DDBJ whole genome shotgun (WGS) entry which is preliminary data.</text>
</comment>
<gene>
    <name evidence="4" type="ORF">NITGR_620030</name>
</gene>
<accession>M1Z027</accession>
<dbReference type="SUPFAM" id="SSF54631">
    <property type="entry name" value="CBS-domain pair"/>
    <property type="match status" value="1"/>
</dbReference>
<dbReference type="Pfam" id="PF00571">
    <property type="entry name" value="CBS"/>
    <property type="match status" value="2"/>
</dbReference>
<dbReference type="AlphaFoldDB" id="M1Z027"/>